<feature type="compositionally biased region" description="Polar residues" evidence="1">
    <location>
        <begin position="41"/>
        <end position="55"/>
    </location>
</feature>
<reference evidence="2" key="1">
    <citation type="journal article" date="2023" name="G3 (Bethesda)">
        <title>A reference genome for the long-term kleptoplast-retaining sea slug Elysia crispata morphotype clarki.</title>
        <authorList>
            <person name="Eastman K.E."/>
            <person name="Pendleton A.L."/>
            <person name="Shaikh M.A."/>
            <person name="Suttiyut T."/>
            <person name="Ogas R."/>
            <person name="Tomko P."/>
            <person name="Gavelis G."/>
            <person name="Widhalm J.R."/>
            <person name="Wisecaver J.H."/>
        </authorList>
    </citation>
    <scope>NUCLEOTIDE SEQUENCE</scope>
    <source>
        <strain evidence="2">ECLA1</strain>
    </source>
</reference>
<feature type="region of interest" description="Disordered" evidence="1">
    <location>
        <begin position="81"/>
        <end position="147"/>
    </location>
</feature>
<feature type="region of interest" description="Disordered" evidence="1">
    <location>
        <begin position="34"/>
        <end position="65"/>
    </location>
</feature>
<dbReference type="Proteomes" id="UP001283361">
    <property type="component" value="Unassembled WGS sequence"/>
</dbReference>
<dbReference type="EMBL" id="JAWDGP010007208">
    <property type="protein sequence ID" value="KAK3728063.1"/>
    <property type="molecule type" value="Genomic_DNA"/>
</dbReference>
<protein>
    <submittedName>
        <fullName evidence="2">Uncharacterized protein</fullName>
    </submittedName>
</protein>
<name>A0AAE0Y102_9GAST</name>
<comment type="caution">
    <text evidence="2">The sequence shown here is derived from an EMBL/GenBank/DDBJ whole genome shotgun (WGS) entry which is preliminary data.</text>
</comment>
<evidence type="ECO:0000313" key="2">
    <source>
        <dbReference type="EMBL" id="KAK3728063.1"/>
    </source>
</evidence>
<dbReference type="AlphaFoldDB" id="A0AAE0Y102"/>
<evidence type="ECO:0000256" key="1">
    <source>
        <dbReference type="SAM" id="MobiDB-lite"/>
    </source>
</evidence>
<feature type="compositionally biased region" description="Low complexity" evidence="1">
    <location>
        <begin position="199"/>
        <end position="219"/>
    </location>
</feature>
<feature type="compositionally biased region" description="Basic and acidic residues" evidence="1">
    <location>
        <begin position="237"/>
        <end position="251"/>
    </location>
</feature>
<evidence type="ECO:0000313" key="3">
    <source>
        <dbReference type="Proteomes" id="UP001283361"/>
    </source>
</evidence>
<organism evidence="2 3">
    <name type="scientific">Elysia crispata</name>
    <name type="common">lettuce slug</name>
    <dbReference type="NCBI Taxonomy" id="231223"/>
    <lineage>
        <taxon>Eukaryota</taxon>
        <taxon>Metazoa</taxon>
        <taxon>Spiralia</taxon>
        <taxon>Lophotrochozoa</taxon>
        <taxon>Mollusca</taxon>
        <taxon>Gastropoda</taxon>
        <taxon>Heterobranchia</taxon>
        <taxon>Euthyneura</taxon>
        <taxon>Panpulmonata</taxon>
        <taxon>Sacoglossa</taxon>
        <taxon>Placobranchoidea</taxon>
        <taxon>Plakobranchidae</taxon>
        <taxon>Elysia</taxon>
    </lineage>
</organism>
<keyword evidence="3" id="KW-1185">Reference proteome</keyword>
<feature type="compositionally biased region" description="Basic and acidic residues" evidence="1">
    <location>
        <begin position="92"/>
        <end position="108"/>
    </location>
</feature>
<accession>A0AAE0Y102</accession>
<feature type="region of interest" description="Disordered" evidence="1">
    <location>
        <begin position="191"/>
        <end position="251"/>
    </location>
</feature>
<gene>
    <name evidence="2" type="ORF">RRG08_022115</name>
</gene>
<proteinExistence type="predicted"/>
<sequence length="251" mass="27844">MYVILLWVAADRFGTQGSTRVEKSMPVRVNEIVLNEEPSMTPESTTDNTSQTDASPANYMEPESRVNLPDGDSEILQLFAVGDKQQSGSSTSEERVRSGGHEKEEIAKTRQRRFSVPSKVGGKPSQIVEKSKHNSIPTTEKHSTDLANGKAIKSARYIWVSLKRKLGKRRGSRGTSVKEIHILPEQGEDKWANRSFNDHSNNTSTTSSRAGSSGSRSHAQGNLKEKANLHAIQINQRIEEKGLQLHSPEKR</sequence>